<comment type="caution">
    <text evidence="4">The sequence shown here is derived from an EMBL/GenBank/DDBJ whole genome shotgun (WGS) entry which is preliminary data.</text>
</comment>
<dbReference type="EMBL" id="SDWY01000001">
    <property type="protein sequence ID" value="MDN6899842.1"/>
    <property type="molecule type" value="Genomic_DNA"/>
</dbReference>
<dbReference type="InterPro" id="IPR000825">
    <property type="entry name" value="SUF_FeS_clus_asmbl_SufBD_core"/>
</dbReference>
<reference evidence="4" key="1">
    <citation type="submission" date="2019-01" db="EMBL/GenBank/DDBJ databases">
        <title>Oenococcus sicerae UCMA17102.</title>
        <authorList>
            <person name="Cousin F.J."/>
            <person name="Le Guellec R."/>
            <person name="Cretenet M."/>
        </authorList>
    </citation>
    <scope>NUCLEOTIDE SEQUENCE</scope>
    <source>
        <strain evidence="4">UCMA17102</strain>
    </source>
</reference>
<protein>
    <submittedName>
        <fullName evidence="4">SufD family Fe-S cluster assembly protein</fullName>
    </submittedName>
</protein>
<name>A0AAJ1VQ61_9LACO</name>
<comment type="similarity">
    <text evidence="1">Belongs to the iron-sulfur cluster assembly SufBD family.</text>
</comment>
<evidence type="ECO:0000313" key="4">
    <source>
        <dbReference type="EMBL" id="MDN6899842.1"/>
    </source>
</evidence>
<sequence>MTRPIAADLVTRCRQRAILDHEPEWLIQQRCQALLMSQDLDWPKYPRVSRTLFSRPVMPSQSRIQQQKAVISDQQTIKVTQKNMSTLTITVSQQLQEKGVLVMDLAAAAAKQTALVRSYLTRKPSDRISALHAAYWNCGLFIYLPDQLHLSAPIELLLQIDSAAEIEQHILLMTGADVQASILQITKTTADGVSTRLNSVLQLIAGPDSRLACFAVDQLQHSTTSYINRESHLAANAQVDWLLAEMNLNNLIADCAATLEGDGSKADLRVVSLADRKQQQVLMTKLIHIGKHTTGQINQRGVILQQGRLIYNAIGRIIKGAHAANSEQTSRVLLLSPTANGDANPILLIDENDVEAGHAASIGRVSPQQLYYLMSRGLSASAARRLLVKSFFDDLLNQLPIASVRTELNQLLEKRLSENGE</sequence>
<dbReference type="InterPro" id="IPR055346">
    <property type="entry name" value="Fe-S_cluster_assembly_SufBD"/>
</dbReference>
<dbReference type="PANTHER" id="PTHR43575">
    <property type="entry name" value="PROTEIN ABCI7, CHLOROPLASTIC"/>
    <property type="match status" value="1"/>
</dbReference>
<proteinExistence type="inferred from homology"/>
<evidence type="ECO:0000259" key="2">
    <source>
        <dbReference type="Pfam" id="PF01458"/>
    </source>
</evidence>
<feature type="domain" description="SUF system FeS cluster assembly SufBD N-terminal" evidence="3">
    <location>
        <begin position="91"/>
        <end position="155"/>
    </location>
</feature>
<dbReference type="Pfam" id="PF01458">
    <property type="entry name" value="SUFBD_core"/>
    <property type="match status" value="1"/>
</dbReference>
<dbReference type="InterPro" id="IPR045595">
    <property type="entry name" value="SufBD_N"/>
</dbReference>
<dbReference type="AlphaFoldDB" id="A0AAJ1VQ61"/>
<dbReference type="SUPFAM" id="SSF101960">
    <property type="entry name" value="Stabilizer of iron transporter SufD"/>
    <property type="match status" value="1"/>
</dbReference>
<feature type="domain" description="SUF system FeS cluster assembly SufBD core" evidence="2">
    <location>
        <begin position="167"/>
        <end position="391"/>
    </location>
</feature>
<dbReference type="Proteomes" id="UP001167919">
    <property type="component" value="Unassembled WGS sequence"/>
</dbReference>
<dbReference type="PANTHER" id="PTHR43575:SF1">
    <property type="entry name" value="PROTEIN ABCI7, CHLOROPLASTIC"/>
    <property type="match status" value="1"/>
</dbReference>
<evidence type="ECO:0000256" key="1">
    <source>
        <dbReference type="ARBA" id="ARBA00043967"/>
    </source>
</evidence>
<dbReference type="Pfam" id="PF19295">
    <property type="entry name" value="SufBD_N"/>
    <property type="match status" value="1"/>
</dbReference>
<evidence type="ECO:0000259" key="3">
    <source>
        <dbReference type="Pfam" id="PF19295"/>
    </source>
</evidence>
<dbReference type="RefSeq" id="WP_301710989.1">
    <property type="nucleotide sequence ID" value="NZ_SDWY01000001.1"/>
</dbReference>
<dbReference type="InterPro" id="IPR037284">
    <property type="entry name" value="SUF_FeS_clus_asmbl_SufBD_sf"/>
</dbReference>
<organism evidence="4 5">
    <name type="scientific">Oenococcus sicerae</name>
    <dbReference type="NCBI Taxonomy" id="2203724"/>
    <lineage>
        <taxon>Bacteria</taxon>
        <taxon>Bacillati</taxon>
        <taxon>Bacillota</taxon>
        <taxon>Bacilli</taxon>
        <taxon>Lactobacillales</taxon>
        <taxon>Lactobacillaceae</taxon>
        <taxon>Oenococcus</taxon>
    </lineage>
</organism>
<gene>
    <name evidence="4" type="ORF">EVC35_02330</name>
</gene>
<evidence type="ECO:0000313" key="5">
    <source>
        <dbReference type="Proteomes" id="UP001167919"/>
    </source>
</evidence>
<accession>A0AAJ1VQ61</accession>
<dbReference type="GO" id="GO:0016226">
    <property type="term" value="P:iron-sulfur cluster assembly"/>
    <property type="evidence" value="ECO:0007669"/>
    <property type="project" value="InterPro"/>
</dbReference>